<feature type="region of interest" description="Disordered" evidence="1">
    <location>
        <begin position="310"/>
        <end position="776"/>
    </location>
</feature>
<feature type="region of interest" description="Disordered" evidence="1">
    <location>
        <begin position="14"/>
        <end position="224"/>
    </location>
</feature>
<evidence type="ECO:0000313" key="3">
    <source>
        <dbReference type="RefSeq" id="XP_015261558.1"/>
    </source>
</evidence>
<feature type="region of interest" description="Disordered" evidence="1">
    <location>
        <begin position="795"/>
        <end position="1292"/>
    </location>
</feature>
<feature type="compositionally biased region" description="Basic residues" evidence="1">
    <location>
        <begin position="321"/>
        <end position="334"/>
    </location>
</feature>
<evidence type="ECO:0000313" key="2">
    <source>
        <dbReference type="Proteomes" id="UP000694871"/>
    </source>
</evidence>
<feature type="compositionally biased region" description="Polar residues" evidence="1">
    <location>
        <begin position="562"/>
        <end position="571"/>
    </location>
</feature>
<dbReference type="SUPFAM" id="SSF52266">
    <property type="entry name" value="SGNH hydrolase"/>
    <property type="match status" value="1"/>
</dbReference>
<reference evidence="3" key="1">
    <citation type="submission" date="2025-08" db="UniProtKB">
        <authorList>
            <consortium name="RefSeq"/>
        </authorList>
    </citation>
    <scope>IDENTIFICATION</scope>
</reference>
<sequence>MTDYLVTVLQMPMYPNWAPENPCSPKRHEADRQERHESRQRSASPSPKRSRRSSSGHARHWTRSRSRSSGRHRASRPRSRSPSRHSASPCPKHSRCSGSGYARHRTRSRSRSSERHRTSRPRSRSPRHPPSPRHHSRSPRQSSHSNKLSQNSSSKERISGSSTKSTEGRHAKTPCSKKEYSEQKWTCSGPDCQKKRGEDLEQTREDAPHQKLSADERRSKEQTCDKLVPEGRSRVEPEHSALASLTEKSVLQAMAQLQAQGAAGGTLSEGRNSAQLAARLTNTSAASSDLISMIQQVATQVITAVLDSRGASTTRASRRDPNRHRVKSVTKKAKSQSLGDPSTQQGTAKGTKGPSTQHGTAKGSKDPSTKQGTTKGTKGPSTKHGTTKSAKGLSTHKGSAKDTKGPRTQQGTAKNAKGLSPHKGSAKDTKGPRTQQGTAKGTKGPSPHKGSAKDTKGPRTQQGTAKGTKGPSPQQGTDKNTKGPSPHKGSAKDTKSPSTQQGTAKDTKGPSPQQGTVEGTKGPSSQQASADGTKGPSPQEGSADGIKGPSSQQGTDKDTKGPSPQQGTAKSTEAKRTSPESPCPKEDTSLCSQAKSKCVVSPSVQQGTAASDEEETMSVVDQWPEPVIAPSDKAADDRVLGLSPHQGTAVGSKSESQGVAASCGLKEGAAGSSETESLPVADPVPKQGTSASGETENKCPEVPSSQQDIGPNIKARQGDTEPVLVPGSVCPGSVCLPGEAAVSSQPVSKKAETSDVASPSPPPGTSGPCKAENEDAEQELVVSIPLSLVCLPGEAAVSSQPVSKKAETSDVASPSPQPGTPGPCKAENKDVELGAGSVPPCPGEAAVSSQPVTIKAETSDVASPSPQPGTSGPCKAENKDVEQELVAGGIPPCPGEAAVSSQPVTFKAETSDVAGPSPQPGTSGPCKAENKDVEQELVAGSIPPCPGEAAGSSQPVSIKAETSDVASPGPQPGTSGPCKAENKDVEQELVLGSVPPCPGEPAVSSQPVSIKVETSDVASPSPLLGTPGPCNAENEDVKQELALGSVPPCPGEAAVSSQPVSIKAETSDVASPGPQPGTPGPCKAENEDVKQELALGSVPPCPGEAAVSSQPVSIKAETSDVASPSPQPGTPGLCKAENEDVKQELALGSVPPCPGEAAGSSQPVSIKVETSDVDSPSPQPGTSEPCKAENKDAEQELLLGSVPPCPEEAAVSSQPVNIKAETSDVASPSPPPGTPGSCKAENEVVEQKLVAGSIPPCPGEAAVSSQPVSIKAETSDVASPSPPPGTSGPCKAENKDVEQELALENVPPCPGNPERASKRRVWICGQSVVVSAEKQASGTEAGSQLGLEEGVILEWHGQEGLTWTQLVPLLQSLAAQGQAPDVLVVHLGESDLEGHRGAPLASTIRKELELVKELFPQARILWSNLLLRRRGSGKAGSRTVNRARTVVNLEMGPFVATLGGAVIEHQAILHTDPDFYTDGDNLSGRGLDLFLEDVKNGILAHLQS</sequence>
<feature type="compositionally biased region" description="Basic and acidic residues" evidence="1">
    <location>
        <begin position="192"/>
        <end position="224"/>
    </location>
</feature>
<feature type="compositionally biased region" description="Polar residues" evidence="1">
    <location>
        <begin position="496"/>
        <end position="530"/>
    </location>
</feature>
<dbReference type="Gene3D" id="3.40.50.1110">
    <property type="entry name" value="SGNH hydrolase"/>
    <property type="match status" value="1"/>
</dbReference>
<dbReference type="GeneID" id="107105998"/>
<feature type="compositionally biased region" description="Polar residues" evidence="1">
    <location>
        <begin position="335"/>
        <end position="359"/>
    </location>
</feature>
<feature type="compositionally biased region" description="Polar residues" evidence="1">
    <location>
        <begin position="1173"/>
        <end position="1182"/>
    </location>
</feature>
<feature type="compositionally biased region" description="Polar residues" evidence="1">
    <location>
        <begin position="645"/>
        <end position="659"/>
    </location>
</feature>
<feature type="compositionally biased region" description="Low complexity" evidence="1">
    <location>
        <begin position="139"/>
        <end position="153"/>
    </location>
</feature>
<gene>
    <name evidence="3" type="primary">LOC107105998</name>
</gene>
<organism evidence="2 3">
    <name type="scientific">Gekko japonicus</name>
    <name type="common">Schlegel's Japanese gecko</name>
    <dbReference type="NCBI Taxonomy" id="146911"/>
    <lineage>
        <taxon>Eukaryota</taxon>
        <taxon>Metazoa</taxon>
        <taxon>Chordata</taxon>
        <taxon>Craniata</taxon>
        <taxon>Vertebrata</taxon>
        <taxon>Euteleostomi</taxon>
        <taxon>Lepidosauria</taxon>
        <taxon>Squamata</taxon>
        <taxon>Bifurcata</taxon>
        <taxon>Gekkota</taxon>
        <taxon>Gekkonidae</taxon>
        <taxon>Gekkoninae</taxon>
        <taxon>Gekko</taxon>
    </lineage>
</organism>
<dbReference type="Proteomes" id="UP000694871">
    <property type="component" value="Unplaced"/>
</dbReference>
<feature type="compositionally biased region" description="Basic residues" evidence="1">
    <location>
        <begin position="117"/>
        <end position="138"/>
    </location>
</feature>
<feature type="compositionally biased region" description="Polar residues" evidence="1">
    <location>
        <begin position="458"/>
        <end position="478"/>
    </location>
</feature>
<proteinExistence type="predicted"/>
<name>A0ABM1JJC1_GEKJA</name>
<feature type="compositionally biased region" description="Basic and acidic residues" evidence="1">
    <location>
        <begin position="26"/>
        <end position="40"/>
    </location>
</feature>
<feature type="compositionally biased region" description="Polar residues" evidence="1">
    <location>
        <begin position="860"/>
        <end position="870"/>
    </location>
</feature>
<protein>
    <submittedName>
        <fullName evidence="3">Nascent polypeptide-associated complex subunit alpha, muscle-specific form-like</fullName>
    </submittedName>
</protein>
<evidence type="ECO:0000256" key="1">
    <source>
        <dbReference type="SAM" id="MobiDB-lite"/>
    </source>
</evidence>
<feature type="compositionally biased region" description="Basic and acidic residues" evidence="1">
    <location>
        <begin position="166"/>
        <end position="182"/>
    </location>
</feature>
<feature type="compositionally biased region" description="Low complexity" evidence="1">
    <location>
        <begin position="369"/>
        <end position="389"/>
    </location>
</feature>
<dbReference type="RefSeq" id="XP_015261558.1">
    <property type="nucleotide sequence ID" value="XM_015406072.1"/>
</dbReference>
<feature type="compositionally biased region" description="Basic residues" evidence="1">
    <location>
        <begin position="48"/>
        <end position="83"/>
    </location>
</feature>
<feature type="compositionally biased region" description="Basic and acidic residues" evidence="1">
    <location>
        <begin position="572"/>
        <end position="588"/>
    </location>
</feature>
<keyword evidence="2" id="KW-1185">Reference proteome</keyword>
<dbReference type="InterPro" id="IPR036514">
    <property type="entry name" value="SGNH_hydro_sf"/>
</dbReference>
<accession>A0ABM1JJC1</accession>